<dbReference type="InterPro" id="IPR042531">
    <property type="entry name" value="PLC-beta_C_sf"/>
</dbReference>
<dbReference type="SUPFAM" id="SSF69989">
    <property type="entry name" value="C-terminal domain of PLC-beta"/>
    <property type="match status" value="1"/>
</dbReference>
<dbReference type="Gene3D" id="1.20.1230.10">
    <property type="entry name" value="Phospholipase C beta, distal C-terminal domain"/>
    <property type="match status" value="1"/>
</dbReference>
<feature type="region of interest" description="Disordered" evidence="1">
    <location>
        <begin position="223"/>
        <end position="253"/>
    </location>
</feature>
<dbReference type="Proteomes" id="UP000887566">
    <property type="component" value="Unplaced"/>
</dbReference>
<evidence type="ECO:0000313" key="2">
    <source>
        <dbReference type="Proteomes" id="UP000887566"/>
    </source>
</evidence>
<accession>A0A914UGV1</accession>
<evidence type="ECO:0000313" key="3">
    <source>
        <dbReference type="WBParaSite" id="PSAMB.scaffold10084size4362.g33028.t1"/>
    </source>
</evidence>
<feature type="compositionally biased region" description="Polar residues" evidence="1">
    <location>
        <begin position="89"/>
        <end position="100"/>
    </location>
</feature>
<dbReference type="WBParaSite" id="PSAMB.scaffold10084size4362.g33028.t1">
    <property type="protein sequence ID" value="PSAMB.scaffold10084size4362.g33028.t1"/>
    <property type="gene ID" value="PSAMB.scaffold10084size4362.g33028"/>
</dbReference>
<feature type="compositionally biased region" description="Polar residues" evidence="1">
    <location>
        <begin position="115"/>
        <end position="132"/>
    </location>
</feature>
<reference evidence="3" key="1">
    <citation type="submission" date="2022-11" db="UniProtKB">
        <authorList>
            <consortium name="WormBaseParasite"/>
        </authorList>
    </citation>
    <scope>IDENTIFICATION</scope>
</reference>
<keyword evidence="2" id="KW-1185">Reference proteome</keyword>
<dbReference type="AlphaFoldDB" id="A0A914UGV1"/>
<organism evidence="2 3">
    <name type="scientific">Plectus sambesii</name>
    <dbReference type="NCBI Taxonomy" id="2011161"/>
    <lineage>
        <taxon>Eukaryota</taxon>
        <taxon>Metazoa</taxon>
        <taxon>Ecdysozoa</taxon>
        <taxon>Nematoda</taxon>
        <taxon>Chromadorea</taxon>
        <taxon>Plectida</taxon>
        <taxon>Plectina</taxon>
        <taxon>Plectoidea</taxon>
        <taxon>Plectidae</taxon>
        <taxon>Plectus</taxon>
    </lineage>
</organism>
<protein>
    <submittedName>
        <fullName evidence="3">Uncharacterized protein</fullName>
    </submittedName>
</protein>
<feature type="region of interest" description="Disordered" evidence="1">
    <location>
        <begin position="27"/>
        <end position="134"/>
    </location>
</feature>
<sequence length="296" mass="32520">MDDFANALVNPIAAVNLLQKHEEMLKSLTDQDNAADDGVPDDGTGRPPSSDRGSIKNRNDPMGGTFSPLPSSNRSTPSLPTTPVPPNGRSPSGNKGNISRPNIPGFDKVLDADSPRSNSPALTTRPKLSTPTGPGRCLLETYDLNYPTIESLSADRKIDKLRRKHEHDAELLKDRHNKERQQLVKRHQRKIAELEGGGASSQNVGVGLLANVLIRRAKRINRPGESSTITPRRPSAGDSSSLQASHDSELKQLHSKHWKEELQMLQDFENVLKSTLISLSDQSHKTCLRTLDIIFD</sequence>
<evidence type="ECO:0000256" key="1">
    <source>
        <dbReference type="SAM" id="MobiDB-lite"/>
    </source>
</evidence>
<name>A0A914UGV1_9BILA</name>
<proteinExistence type="predicted"/>